<dbReference type="Proteomes" id="UP001610446">
    <property type="component" value="Unassembled WGS sequence"/>
</dbReference>
<proteinExistence type="predicted"/>
<protein>
    <recommendedName>
        <fullName evidence="3">Phytanoyl-CoA dioxygenase</fullName>
    </recommendedName>
</protein>
<reference evidence="1 2" key="1">
    <citation type="submission" date="2024-07" db="EMBL/GenBank/DDBJ databases">
        <title>Section-level genome sequencing and comparative genomics of Aspergillus sections Usti and Cavernicolus.</title>
        <authorList>
            <consortium name="Lawrence Berkeley National Laboratory"/>
            <person name="Nybo J.L."/>
            <person name="Vesth T.C."/>
            <person name="Theobald S."/>
            <person name="Frisvad J.C."/>
            <person name="Larsen T.O."/>
            <person name="Kjaerboelling I."/>
            <person name="Rothschild-Mancinelli K."/>
            <person name="Lyhne E.K."/>
            <person name="Kogle M.E."/>
            <person name="Barry K."/>
            <person name="Clum A."/>
            <person name="Na H."/>
            <person name="Ledsgaard L."/>
            <person name="Lin J."/>
            <person name="Lipzen A."/>
            <person name="Kuo A."/>
            <person name="Riley R."/>
            <person name="Mondo S."/>
            <person name="Labutti K."/>
            <person name="Haridas S."/>
            <person name="Pangalinan J."/>
            <person name="Salamov A.A."/>
            <person name="Simmons B.A."/>
            <person name="Magnuson J.K."/>
            <person name="Chen J."/>
            <person name="Drula E."/>
            <person name="Henrissat B."/>
            <person name="Wiebenga A."/>
            <person name="Lubbers R.J."/>
            <person name="Gomes A.C."/>
            <person name="Makela M.R."/>
            <person name="Stajich J."/>
            <person name="Grigoriev I.V."/>
            <person name="Mortensen U.H."/>
            <person name="De Vries R.P."/>
            <person name="Baker S.E."/>
            <person name="Andersen M.R."/>
        </authorList>
    </citation>
    <scope>NUCLEOTIDE SEQUENCE [LARGE SCALE GENOMIC DNA]</scope>
    <source>
        <strain evidence="1 2">CBS 123904</strain>
    </source>
</reference>
<dbReference type="Gene3D" id="2.60.120.620">
    <property type="entry name" value="q2cbj1_9rhob like domain"/>
    <property type="match status" value="1"/>
</dbReference>
<sequence length="327" mass="36838">MSAKTQDAGYALTKEQKAHFLQHGYVQIPNCFTREKAAEWTRDVWIRLGYSPSDKSTWTKERINMPRHREESVRTFAPKAWAAICELCGGEDRVSESSSTWGDGLIVNLGTQEWEGRWPDPKELDNWHVDGDFFVHFLDSPEQALLVIPLFSDIEPHGGGTMISPDAIPLIAKHLYDHPEGVSPNMAPRGQEPLPQHTGLGFYTSLIQQCSDFREMTGNVGDVVLMHPLMCHSASKNSLRVPRIITNPPVGLNKPFNFDRDDPSEYSLVEQKALLALGKDRLRGWKITTGRERIVPARLKGALEMKKQEEERLRQADITIAVASVSQ</sequence>
<evidence type="ECO:0000313" key="1">
    <source>
        <dbReference type="EMBL" id="KAL2842572.1"/>
    </source>
</evidence>
<keyword evidence="2" id="KW-1185">Reference proteome</keyword>
<comment type="caution">
    <text evidence="1">The sequence shown here is derived from an EMBL/GenBank/DDBJ whole genome shotgun (WGS) entry which is preliminary data.</text>
</comment>
<name>A0ABR4JRA4_9EURO</name>
<gene>
    <name evidence="1" type="ORF">BJY01DRAFT_200743</name>
</gene>
<dbReference type="SUPFAM" id="SSF51197">
    <property type="entry name" value="Clavaminate synthase-like"/>
    <property type="match status" value="1"/>
</dbReference>
<evidence type="ECO:0008006" key="3">
    <source>
        <dbReference type="Google" id="ProtNLM"/>
    </source>
</evidence>
<evidence type="ECO:0000313" key="2">
    <source>
        <dbReference type="Proteomes" id="UP001610446"/>
    </source>
</evidence>
<accession>A0ABR4JRA4</accession>
<dbReference type="EMBL" id="JBFXLU010000098">
    <property type="protein sequence ID" value="KAL2842572.1"/>
    <property type="molecule type" value="Genomic_DNA"/>
</dbReference>
<organism evidence="1 2">
    <name type="scientific">Aspergillus pseudoustus</name>
    <dbReference type="NCBI Taxonomy" id="1810923"/>
    <lineage>
        <taxon>Eukaryota</taxon>
        <taxon>Fungi</taxon>
        <taxon>Dikarya</taxon>
        <taxon>Ascomycota</taxon>
        <taxon>Pezizomycotina</taxon>
        <taxon>Eurotiomycetes</taxon>
        <taxon>Eurotiomycetidae</taxon>
        <taxon>Eurotiales</taxon>
        <taxon>Aspergillaceae</taxon>
        <taxon>Aspergillus</taxon>
        <taxon>Aspergillus subgen. Nidulantes</taxon>
    </lineage>
</organism>